<feature type="compositionally biased region" description="Low complexity" evidence="1">
    <location>
        <begin position="1"/>
        <end position="17"/>
    </location>
</feature>
<accession>A0A2A2D8T3</accession>
<sequence length="68" mass="7665">MIDQANPGTETGTNTAATEEDRRPINLPCPDCTHLRVSRHTAWLAGEHTKATDYTVLLRSHWRSVHRA</sequence>
<dbReference type="RefSeq" id="WP_095581713.1">
    <property type="nucleotide sequence ID" value="NZ_JAJQQS010000006.1"/>
</dbReference>
<organism evidence="2 3">
    <name type="scientific">Streptomyces albireticuli</name>
    <dbReference type="NCBI Taxonomy" id="1940"/>
    <lineage>
        <taxon>Bacteria</taxon>
        <taxon>Bacillati</taxon>
        <taxon>Actinomycetota</taxon>
        <taxon>Actinomycetes</taxon>
        <taxon>Kitasatosporales</taxon>
        <taxon>Streptomycetaceae</taxon>
        <taxon>Streptomyces</taxon>
    </lineage>
</organism>
<keyword evidence="3" id="KW-1185">Reference proteome</keyword>
<comment type="caution">
    <text evidence="2">The sequence shown here is derived from an EMBL/GenBank/DDBJ whole genome shotgun (WGS) entry which is preliminary data.</text>
</comment>
<evidence type="ECO:0000256" key="1">
    <source>
        <dbReference type="SAM" id="MobiDB-lite"/>
    </source>
</evidence>
<feature type="region of interest" description="Disordered" evidence="1">
    <location>
        <begin position="1"/>
        <end position="25"/>
    </location>
</feature>
<evidence type="ECO:0000313" key="3">
    <source>
        <dbReference type="Proteomes" id="UP000218944"/>
    </source>
</evidence>
<protein>
    <submittedName>
        <fullName evidence="2">Uncharacterized protein</fullName>
    </submittedName>
</protein>
<reference evidence="2 3" key="1">
    <citation type="submission" date="2017-08" db="EMBL/GenBank/DDBJ databases">
        <title>Genome sequence of Streptomyces albireticuli NRRL B-1670.</title>
        <authorList>
            <person name="Graham D.E."/>
            <person name="Mahan K.M."/>
            <person name="Klingeman D.M."/>
            <person name="Hettich R.L."/>
            <person name="Parry R.J."/>
            <person name="Spain J.C."/>
        </authorList>
    </citation>
    <scope>NUCLEOTIDE SEQUENCE [LARGE SCALE GENOMIC DNA]</scope>
    <source>
        <strain evidence="2 3">NRRL B-1670</strain>
    </source>
</reference>
<gene>
    <name evidence="2" type="ORF">CK936_16400</name>
</gene>
<dbReference type="AlphaFoldDB" id="A0A2A2D8T3"/>
<dbReference type="EMBL" id="NSJV01000320">
    <property type="protein sequence ID" value="PAU47857.1"/>
    <property type="molecule type" value="Genomic_DNA"/>
</dbReference>
<evidence type="ECO:0000313" key="2">
    <source>
        <dbReference type="EMBL" id="PAU47857.1"/>
    </source>
</evidence>
<proteinExistence type="predicted"/>
<dbReference type="Proteomes" id="UP000218944">
    <property type="component" value="Unassembled WGS sequence"/>
</dbReference>
<name>A0A2A2D8T3_9ACTN</name>